<sequence length="311" mass="35044">MYEHPPASFSVTHPALRLFPFIVKNVLTRSLLDIRNASDVLVVLEAVRRGILPLISQRLSVSDRDQLRNGNVFVWEESQTEGGLVRWTDGRRWSQSKVCAECLLYEEKVEITEEEREAKILRRAKRICNPGTNIPPPRRNQRPSKSGGLTKQTYSFLVRIPGSREPRKWHTVAYTLWSDRASLPVIESYPELRDIRVPAGIFARNKASDTVAMYLSADVAAVDRVAACGGSANSPRPLLSTHSGPASGIKLPSFSPGRDRGDTVLPPVSWLKPLPWDQHKAHNFSKEVPPYSRSSVSQEDRRMLNSFQLRL</sequence>
<name>A0AAD6XYG0_9AGAR</name>
<dbReference type="Proteomes" id="UP001222325">
    <property type="component" value="Unassembled WGS sequence"/>
</dbReference>
<dbReference type="AlphaFoldDB" id="A0AAD6XYG0"/>
<evidence type="ECO:0000313" key="2">
    <source>
        <dbReference type="EMBL" id="KAJ7097129.1"/>
    </source>
</evidence>
<evidence type="ECO:0000256" key="1">
    <source>
        <dbReference type="SAM" id="MobiDB-lite"/>
    </source>
</evidence>
<dbReference type="InterPro" id="IPR018608">
    <property type="entry name" value="Gti1/Pac2"/>
</dbReference>
<proteinExistence type="predicted"/>
<feature type="region of interest" description="Disordered" evidence="1">
    <location>
        <begin position="128"/>
        <end position="149"/>
    </location>
</feature>
<gene>
    <name evidence="2" type="ORF">B0H15DRAFT_773706</name>
</gene>
<dbReference type="PANTHER" id="PTHR28027:SF1">
    <property type="entry name" value="CAMP INDEPENDENT REGULATORY PROTEIN (AFU_ORTHOLOGUE AFUA_3G09640)"/>
    <property type="match status" value="1"/>
</dbReference>
<protein>
    <submittedName>
        <fullName evidence="2">Gti1/Pac2 family-domain-containing protein</fullName>
    </submittedName>
</protein>
<dbReference type="PANTHER" id="PTHR28027">
    <property type="entry name" value="TRANSCRIPTIONAL REGULATOR MIT1"/>
    <property type="match status" value="1"/>
</dbReference>
<dbReference type="GO" id="GO:0003677">
    <property type="term" value="F:DNA binding"/>
    <property type="evidence" value="ECO:0007669"/>
    <property type="project" value="TreeGrafter"/>
</dbReference>
<dbReference type="EMBL" id="JARJCN010000010">
    <property type="protein sequence ID" value="KAJ7097129.1"/>
    <property type="molecule type" value="Genomic_DNA"/>
</dbReference>
<accession>A0AAD6XYG0</accession>
<feature type="region of interest" description="Disordered" evidence="1">
    <location>
        <begin position="235"/>
        <end position="260"/>
    </location>
</feature>
<keyword evidence="3" id="KW-1185">Reference proteome</keyword>
<comment type="caution">
    <text evidence="2">The sequence shown here is derived from an EMBL/GenBank/DDBJ whole genome shotgun (WGS) entry which is preliminary data.</text>
</comment>
<reference evidence="2" key="1">
    <citation type="submission" date="2023-03" db="EMBL/GenBank/DDBJ databases">
        <title>Massive genome expansion in bonnet fungi (Mycena s.s.) driven by repeated elements and novel gene families across ecological guilds.</title>
        <authorList>
            <consortium name="Lawrence Berkeley National Laboratory"/>
            <person name="Harder C.B."/>
            <person name="Miyauchi S."/>
            <person name="Viragh M."/>
            <person name="Kuo A."/>
            <person name="Thoen E."/>
            <person name="Andreopoulos B."/>
            <person name="Lu D."/>
            <person name="Skrede I."/>
            <person name="Drula E."/>
            <person name="Henrissat B."/>
            <person name="Morin E."/>
            <person name="Kohler A."/>
            <person name="Barry K."/>
            <person name="LaButti K."/>
            <person name="Morin E."/>
            <person name="Salamov A."/>
            <person name="Lipzen A."/>
            <person name="Mereny Z."/>
            <person name="Hegedus B."/>
            <person name="Baldrian P."/>
            <person name="Stursova M."/>
            <person name="Weitz H."/>
            <person name="Taylor A."/>
            <person name="Grigoriev I.V."/>
            <person name="Nagy L.G."/>
            <person name="Martin F."/>
            <person name="Kauserud H."/>
        </authorList>
    </citation>
    <scope>NUCLEOTIDE SEQUENCE</scope>
    <source>
        <strain evidence="2">CBHHK173m</strain>
    </source>
</reference>
<evidence type="ECO:0000313" key="3">
    <source>
        <dbReference type="Proteomes" id="UP001222325"/>
    </source>
</evidence>
<organism evidence="2 3">
    <name type="scientific">Mycena belliarum</name>
    <dbReference type="NCBI Taxonomy" id="1033014"/>
    <lineage>
        <taxon>Eukaryota</taxon>
        <taxon>Fungi</taxon>
        <taxon>Dikarya</taxon>
        <taxon>Basidiomycota</taxon>
        <taxon>Agaricomycotina</taxon>
        <taxon>Agaricomycetes</taxon>
        <taxon>Agaricomycetidae</taxon>
        <taxon>Agaricales</taxon>
        <taxon>Marasmiineae</taxon>
        <taxon>Mycenaceae</taxon>
        <taxon>Mycena</taxon>
    </lineage>
</organism>
<dbReference type="Pfam" id="PF09729">
    <property type="entry name" value="Gti1_Pac2"/>
    <property type="match status" value="1"/>
</dbReference>